<keyword evidence="1" id="KW-1133">Transmembrane helix</keyword>
<name>A0A0F9P3U7_9ZZZZ</name>
<keyword evidence="1" id="KW-0812">Transmembrane</keyword>
<sequence>MMEAQVRHLMQTPSFALTLAGYLALALHAAQLRRMDTLAFITLGLAGAGTVIALQGEVRDKQLEWGWMGIAKALCHPSKRFLISFSTHLPQLMTAASIALSWRGYWKRIQKSTESE</sequence>
<reference evidence="2" key="1">
    <citation type="journal article" date="2015" name="Nature">
        <title>Complex archaea that bridge the gap between prokaryotes and eukaryotes.</title>
        <authorList>
            <person name="Spang A."/>
            <person name="Saw J.H."/>
            <person name="Jorgensen S.L."/>
            <person name="Zaremba-Niedzwiedzka K."/>
            <person name="Martijn J."/>
            <person name="Lind A.E."/>
            <person name="van Eijk R."/>
            <person name="Schleper C."/>
            <person name="Guy L."/>
            <person name="Ettema T.J."/>
        </authorList>
    </citation>
    <scope>NUCLEOTIDE SEQUENCE</scope>
</reference>
<evidence type="ECO:0000256" key="1">
    <source>
        <dbReference type="SAM" id="Phobius"/>
    </source>
</evidence>
<accession>A0A0F9P3U7</accession>
<gene>
    <name evidence="2" type="ORF">LCGC14_1261530</name>
</gene>
<keyword evidence="1" id="KW-0472">Membrane</keyword>
<evidence type="ECO:0000313" key="2">
    <source>
        <dbReference type="EMBL" id="KKM88152.1"/>
    </source>
</evidence>
<protein>
    <submittedName>
        <fullName evidence="2">Uncharacterized protein</fullName>
    </submittedName>
</protein>
<comment type="caution">
    <text evidence="2">The sequence shown here is derived from an EMBL/GenBank/DDBJ whole genome shotgun (WGS) entry which is preliminary data.</text>
</comment>
<feature type="transmembrane region" description="Helical" evidence="1">
    <location>
        <begin position="39"/>
        <end position="58"/>
    </location>
</feature>
<organism evidence="2">
    <name type="scientific">marine sediment metagenome</name>
    <dbReference type="NCBI Taxonomy" id="412755"/>
    <lineage>
        <taxon>unclassified sequences</taxon>
        <taxon>metagenomes</taxon>
        <taxon>ecological metagenomes</taxon>
    </lineage>
</organism>
<dbReference type="EMBL" id="LAZR01006998">
    <property type="protein sequence ID" value="KKM88152.1"/>
    <property type="molecule type" value="Genomic_DNA"/>
</dbReference>
<proteinExistence type="predicted"/>
<dbReference type="AlphaFoldDB" id="A0A0F9P3U7"/>